<protein>
    <submittedName>
        <fullName evidence="4">Endogenous retrovirus group FC1 Env polyprotein-like</fullName>
    </submittedName>
</protein>
<dbReference type="InterPro" id="IPR018154">
    <property type="entry name" value="TLV/ENV_coat_polyprotein"/>
</dbReference>
<organism evidence="3 4">
    <name type="scientific">Tursiops truncatus</name>
    <name type="common">Atlantic bottle-nosed dolphin</name>
    <name type="synonym">Delphinus truncatus</name>
    <dbReference type="NCBI Taxonomy" id="9739"/>
    <lineage>
        <taxon>Eukaryota</taxon>
        <taxon>Metazoa</taxon>
        <taxon>Chordata</taxon>
        <taxon>Craniata</taxon>
        <taxon>Vertebrata</taxon>
        <taxon>Euteleostomi</taxon>
        <taxon>Mammalia</taxon>
        <taxon>Eutheria</taxon>
        <taxon>Laurasiatheria</taxon>
        <taxon>Artiodactyla</taxon>
        <taxon>Whippomorpha</taxon>
        <taxon>Cetacea</taxon>
        <taxon>Odontoceti</taxon>
        <taxon>Delphinidae</taxon>
        <taxon>Tursiops</taxon>
    </lineage>
</organism>
<accession>A0A6J3QSW9</accession>
<keyword evidence="3" id="KW-1185">Reference proteome</keyword>
<evidence type="ECO:0000256" key="1">
    <source>
        <dbReference type="ARBA" id="ARBA00023157"/>
    </source>
</evidence>
<keyword evidence="2" id="KW-0472">Membrane</keyword>
<dbReference type="PANTHER" id="PTHR10424">
    <property type="entry name" value="VIRAL ENVELOPE PROTEIN"/>
    <property type="match status" value="1"/>
</dbReference>
<dbReference type="OrthoDB" id="9838483at2759"/>
<dbReference type="Proteomes" id="UP000245320">
    <property type="component" value="Chromosome 2"/>
</dbReference>
<keyword evidence="2" id="KW-0812">Transmembrane</keyword>
<dbReference type="AlphaFoldDB" id="A0A6J3QSW9"/>
<dbReference type="GeneID" id="117310326"/>
<keyword evidence="1" id="KW-1015">Disulfide bond</keyword>
<gene>
    <name evidence="4" type="primary">LOC117310326</name>
</gene>
<dbReference type="PANTHER" id="PTHR10424:SF73">
    <property type="entry name" value="ENDOGENOUS RETROVIRUS GROUP FC1 ENV POLYPROTEIN-RELATED"/>
    <property type="match status" value="1"/>
</dbReference>
<dbReference type="CDD" id="cd09851">
    <property type="entry name" value="HTLV-1-like_HR1-HR2"/>
    <property type="match status" value="1"/>
</dbReference>
<dbReference type="RefSeq" id="XP_033705630.1">
    <property type="nucleotide sequence ID" value="XM_033849739.1"/>
</dbReference>
<sequence>MFPALKWPQLQRLGRPYHWVPRDYGLSVTLSLLLLLLLPPRTHQMSLWRFHVHGTWQDKGRTHTRVLGTRDCQPDGCQALVTVQIPISNIEGVPLGWSTPAVCFTYDQTRDYCQWWNETYGGCPHHSCNIHVAKLDTRSSLRQSHLLTRNGKGQLFINIKDPWNTRWVKGVQGKTYRWATDAYPVGFIRVFRSYISLIPKVIQQLSEQATAIQETEQALRHQLPHPKHKEDPFSWLTLVRQAVQILNHTGIGNISDCFLCASPGRPPLAAVPLDQPFNSTSHTSQNPPFSPLKVPIFLDSKNLTICYGSRPNLADTGFLCNSSLTVSTSIKAPPGTFLWCNGSLTKEINSSSPFPCIPVTLVPQLTLYSQAEFSSLITPPFTRRKRAIFLPLVAGISLASSLVAAGLEGGALTHSVSTSRDLEHKLQLAIEASAGSISSLQHQITSIAQVAPQNQRALDLLTADKGGTCLFLQEECCYYINETELVEDNVKALHRLREELQCKHQQSASPIPDWWRSTLYTWLTPILGPLILICILLMFAPCFLRFLRRCMEEVSRVATNQMLLGPYTLLPTEPPTGLP</sequence>
<evidence type="ECO:0000313" key="3">
    <source>
        <dbReference type="Proteomes" id="UP000245320"/>
    </source>
</evidence>
<dbReference type="SUPFAM" id="SSF58069">
    <property type="entry name" value="Virus ectodomain"/>
    <property type="match status" value="1"/>
</dbReference>
<keyword evidence="2" id="KW-1133">Transmembrane helix</keyword>
<proteinExistence type="predicted"/>
<dbReference type="InParanoid" id="A0A6J3QSW9"/>
<dbReference type="Gene3D" id="1.10.287.210">
    <property type="match status" value="1"/>
</dbReference>
<evidence type="ECO:0000313" key="4">
    <source>
        <dbReference type="RefSeq" id="XP_033705630.1"/>
    </source>
</evidence>
<name>A0A6J3QSW9_TURTR</name>
<evidence type="ECO:0000256" key="2">
    <source>
        <dbReference type="SAM" id="Phobius"/>
    </source>
</evidence>
<feature type="transmembrane region" description="Helical" evidence="2">
    <location>
        <begin position="522"/>
        <end position="547"/>
    </location>
</feature>
<dbReference type="Pfam" id="PF00429">
    <property type="entry name" value="TLV_coat"/>
    <property type="match status" value="1"/>
</dbReference>
<dbReference type="FunCoup" id="A0A6J3QSW9">
    <property type="interactions" value="1"/>
</dbReference>
<reference evidence="4" key="1">
    <citation type="submission" date="2025-08" db="UniProtKB">
        <authorList>
            <consortium name="RefSeq"/>
        </authorList>
    </citation>
    <scope>IDENTIFICATION</scope>
    <source>
        <tissue evidence="4">Spleen</tissue>
    </source>
</reference>